<gene>
    <name evidence="2" type="ORF">ACHAWU_002418</name>
</gene>
<sequence length="318" mass="35192">MAPININDRDGDWLASLARQSAYAESTPNQRSSAAAAPIKRSRSKAGGGGGDGDNSGAFATASSLTKIQRIERRDQKRIQREDRKRLAEVARQQRLSKKRRQNNDSGDKGIHAPAQSSVGTTPGRVERSVKRSTSMTAKSKQALVHLTTVLESTVSFYARPSFASTANVQRHSNRNQRDDSDSASQQQQIVNGVLADPKGKATKTSTLRPESKELQPRVRDYNGQGLVRPSLYIPFNDPSFKPKVEMEFEEHIPGFFGKAKQKAAKKQSDQNMLWKRCLKAKQLAEDGSSTRSTKRRKAKKGVGVEDRVEGLMRRGVM</sequence>
<dbReference type="EMBL" id="JALLBG020000134">
    <property type="protein sequence ID" value="KAL3762546.1"/>
    <property type="molecule type" value="Genomic_DNA"/>
</dbReference>
<reference evidence="2 3" key="1">
    <citation type="submission" date="2024-10" db="EMBL/GenBank/DDBJ databases">
        <title>Updated reference genomes for cyclostephanoid diatoms.</title>
        <authorList>
            <person name="Roberts W.R."/>
            <person name="Alverson A.J."/>
        </authorList>
    </citation>
    <scope>NUCLEOTIDE SEQUENCE [LARGE SCALE GENOMIC DNA]</scope>
    <source>
        <strain evidence="2 3">AJA232-27</strain>
    </source>
</reference>
<feature type="region of interest" description="Disordered" evidence="1">
    <location>
        <begin position="285"/>
        <end position="305"/>
    </location>
</feature>
<proteinExistence type="predicted"/>
<dbReference type="AlphaFoldDB" id="A0ABD3MKQ1"/>
<dbReference type="Proteomes" id="UP001530293">
    <property type="component" value="Unassembled WGS sequence"/>
</dbReference>
<feature type="region of interest" description="Disordered" evidence="1">
    <location>
        <begin position="165"/>
        <end position="220"/>
    </location>
</feature>
<name>A0ABD3MKQ1_9STRA</name>
<feature type="compositionally biased region" description="Basic and acidic residues" evidence="1">
    <location>
        <begin position="69"/>
        <end position="89"/>
    </location>
</feature>
<feature type="region of interest" description="Disordered" evidence="1">
    <location>
        <begin position="20"/>
        <end position="139"/>
    </location>
</feature>
<evidence type="ECO:0000313" key="3">
    <source>
        <dbReference type="Proteomes" id="UP001530293"/>
    </source>
</evidence>
<evidence type="ECO:0008006" key="4">
    <source>
        <dbReference type="Google" id="ProtNLM"/>
    </source>
</evidence>
<evidence type="ECO:0000313" key="2">
    <source>
        <dbReference type="EMBL" id="KAL3762546.1"/>
    </source>
</evidence>
<feature type="compositionally biased region" description="Basic and acidic residues" evidence="1">
    <location>
        <begin position="210"/>
        <end position="220"/>
    </location>
</feature>
<feature type="compositionally biased region" description="Basic and acidic residues" evidence="1">
    <location>
        <begin position="102"/>
        <end position="111"/>
    </location>
</feature>
<evidence type="ECO:0000256" key="1">
    <source>
        <dbReference type="SAM" id="MobiDB-lite"/>
    </source>
</evidence>
<feature type="compositionally biased region" description="Polar residues" evidence="1">
    <location>
        <begin position="23"/>
        <end position="33"/>
    </location>
</feature>
<organism evidence="2 3">
    <name type="scientific">Discostella pseudostelligera</name>
    <dbReference type="NCBI Taxonomy" id="259834"/>
    <lineage>
        <taxon>Eukaryota</taxon>
        <taxon>Sar</taxon>
        <taxon>Stramenopiles</taxon>
        <taxon>Ochrophyta</taxon>
        <taxon>Bacillariophyta</taxon>
        <taxon>Coscinodiscophyceae</taxon>
        <taxon>Thalassiosirophycidae</taxon>
        <taxon>Stephanodiscales</taxon>
        <taxon>Stephanodiscaceae</taxon>
        <taxon>Discostella</taxon>
    </lineage>
</organism>
<comment type="caution">
    <text evidence="2">The sequence shown here is derived from an EMBL/GenBank/DDBJ whole genome shotgun (WGS) entry which is preliminary data.</text>
</comment>
<accession>A0ABD3MKQ1</accession>
<keyword evidence="3" id="KW-1185">Reference proteome</keyword>
<protein>
    <recommendedName>
        <fullName evidence="4">Ribosome biogenesis protein NOP53</fullName>
    </recommendedName>
</protein>